<dbReference type="Gene3D" id="3.30.565.10">
    <property type="entry name" value="Histidine kinase-like ATPase, C-terminal domain"/>
    <property type="match status" value="1"/>
</dbReference>
<evidence type="ECO:0000256" key="1">
    <source>
        <dbReference type="ARBA" id="ARBA00000085"/>
    </source>
</evidence>
<dbReference type="PROSITE" id="PS50109">
    <property type="entry name" value="HIS_KIN"/>
    <property type="match status" value="1"/>
</dbReference>
<reference evidence="12 13" key="1">
    <citation type="submission" date="2018-08" db="EMBL/GenBank/DDBJ databases">
        <title>The multiple taxonomic identification of Sphingomonas gilva.</title>
        <authorList>
            <person name="Zhu D."/>
            <person name="Zheng S."/>
        </authorList>
    </citation>
    <scope>NUCLEOTIDE SEQUENCE [LARGE SCALE GENOMIC DNA]</scope>
    <source>
        <strain evidence="12 13">ZDH117</strain>
    </source>
</reference>
<dbReference type="EC" id="2.7.13.3" evidence="3"/>
<keyword evidence="6 10" id="KW-0812">Transmembrane</keyword>
<dbReference type="GO" id="GO:0005886">
    <property type="term" value="C:plasma membrane"/>
    <property type="evidence" value="ECO:0007669"/>
    <property type="project" value="TreeGrafter"/>
</dbReference>
<dbReference type="EMBL" id="QWLV01000002">
    <property type="protein sequence ID" value="RHW18222.1"/>
    <property type="molecule type" value="Genomic_DNA"/>
</dbReference>
<evidence type="ECO:0000313" key="12">
    <source>
        <dbReference type="EMBL" id="RHW18222.1"/>
    </source>
</evidence>
<dbReference type="PRINTS" id="PR00344">
    <property type="entry name" value="BCTRLSENSOR"/>
</dbReference>
<organism evidence="12 13">
    <name type="scientific">Sphingomonas gilva</name>
    <dbReference type="NCBI Taxonomy" id="2305907"/>
    <lineage>
        <taxon>Bacteria</taxon>
        <taxon>Pseudomonadati</taxon>
        <taxon>Pseudomonadota</taxon>
        <taxon>Alphaproteobacteria</taxon>
        <taxon>Sphingomonadales</taxon>
        <taxon>Sphingomonadaceae</taxon>
        <taxon>Sphingomonas</taxon>
    </lineage>
</organism>
<dbReference type="InterPro" id="IPR005467">
    <property type="entry name" value="His_kinase_dom"/>
</dbReference>
<gene>
    <name evidence="12" type="ORF">D1610_07005</name>
</gene>
<protein>
    <recommendedName>
        <fullName evidence="3">histidine kinase</fullName>
        <ecNumber evidence="3">2.7.13.3</ecNumber>
    </recommendedName>
</protein>
<evidence type="ECO:0000259" key="11">
    <source>
        <dbReference type="PROSITE" id="PS50109"/>
    </source>
</evidence>
<dbReference type="OrthoDB" id="9809567at2"/>
<evidence type="ECO:0000313" key="13">
    <source>
        <dbReference type="Proteomes" id="UP000266693"/>
    </source>
</evidence>
<evidence type="ECO:0000256" key="3">
    <source>
        <dbReference type="ARBA" id="ARBA00012438"/>
    </source>
</evidence>
<evidence type="ECO:0000256" key="4">
    <source>
        <dbReference type="ARBA" id="ARBA00022553"/>
    </source>
</evidence>
<feature type="transmembrane region" description="Helical" evidence="10">
    <location>
        <begin position="162"/>
        <end position="183"/>
    </location>
</feature>
<dbReference type="InterPro" id="IPR036890">
    <property type="entry name" value="HATPase_C_sf"/>
</dbReference>
<keyword evidence="5" id="KW-0808">Transferase</keyword>
<name>A0A396RSB2_9SPHN</name>
<dbReference type="SMART" id="SM00387">
    <property type="entry name" value="HATPase_c"/>
    <property type="match status" value="1"/>
</dbReference>
<dbReference type="RefSeq" id="WP_118863412.1">
    <property type="nucleotide sequence ID" value="NZ_QWLV01000002.1"/>
</dbReference>
<evidence type="ECO:0000256" key="9">
    <source>
        <dbReference type="ARBA" id="ARBA00023136"/>
    </source>
</evidence>
<evidence type="ECO:0000256" key="2">
    <source>
        <dbReference type="ARBA" id="ARBA00004370"/>
    </source>
</evidence>
<dbReference type="InterPro" id="IPR003594">
    <property type="entry name" value="HATPase_dom"/>
</dbReference>
<comment type="caution">
    <text evidence="12">The sequence shown here is derived from an EMBL/GenBank/DDBJ whole genome shotgun (WGS) entry which is preliminary data.</text>
</comment>
<evidence type="ECO:0000256" key="7">
    <source>
        <dbReference type="ARBA" id="ARBA00022777"/>
    </source>
</evidence>
<keyword evidence="4" id="KW-0597">Phosphoprotein</keyword>
<feature type="transmembrane region" description="Helical" evidence="10">
    <location>
        <begin position="12"/>
        <end position="33"/>
    </location>
</feature>
<evidence type="ECO:0000256" key="5">
    <source>
        <dbReference type="ARBA" id="ARBA00022679"/>
    </source>
</evidence>
<evidence type="ECO:0000256" key="8">
    <source>
        <dbReference type="ARBA" id="ARBA00022989"/>
    </source>
</evidence>
<keyword evidence="13" id="KW-1185">Reference proteome</keyword>
<keyword evidence="8 10" id="KW-1133">Transmembrane helix</keyword>
<dbReference type="Proteomes" id="UP000266693">
    <property type="component" value="Unassembled WGS sequence"/>
</dbReference>
<dbReference type="PANTHER" id="PTHR45436">
    <property type="entry name" value="SENSOR HISTIDINE KINASE YKOH"/>
    <property type="match status" value="1"/>
</dbReference>
<evidence type="ECO:0000256" key="10">
    <source>
        <dbReference type="SAM" id="Phobius"/>
    </source>
</evidence>
<sequence length="451" mass="49114">MKAYSLRWRLLIGGGLAILAAMAIAWLTMILLFDRHLERRVEFELRRHANQLVAAVDADPQGGIALSRMPTDPQFETPASGLYWQVSTADRILRSRSLWDQALARPTRSSRSDWYTRHVQDGPFAQDIFLVERLVSRSGDNDAVLIQVAQDRTGLRAARREFGLELGAFLTVLGIVLALAAWLQVSLGLQPLTRVRREVMTLKRNPAERLSEVYPEEVEPLIDAINDLAGAREADLRRARQRAADLAHGMKTPLAALSAQARQIKAAGGDTSGLDKAVAAAAAAVEAELARARAAATRYAAQDRRTAVLLLCQRLVAVLERTEAGARIDFQFDIPTELELPLAEDDLSTLLGVLLENAVRFARRLVTIRGGASATGVSIIIDDDGPGMTPDQVRQAVERGIRLDQRGGGHGLGLSIATDLIDATGGRITLERSPMGGLRAVLGWTGIERLT</sequence>
<keyword evidence="9 10" id="KW-0472">Membrane</keyword>
<comment type="catalytic activity">
    <reaction evidence="1">
        <text>ATP + protein L-histidine = ADP + protein N-phospho-L-histidine.</text>
        <dbReference type="EC" id="2.7.13.3"/>
    </reaction>
</comment>
<proteinExistence type="predicted"/>
<dbReference type="InterPro" id="IPR004358">
    <property type="entry name" value="Sig_transdc_His_kin-like_C"/>
</dbReference>
<dbReference type="AlphaFoldDB" id="A0A396RSB2"/>
<evidence type="ECO:0000256" key="6">
    <source>
        <dbReference type="ARBA" id="ARBA00022692"/>
    </source>
</evidence>
<keyword evidence="7 12" id="KW-0418">Kinase</keyword>
<accession>A0A396RSB2</accession>
<feature type="domain" description="Histidine kinase" evidence="11">
    <location>
        <begin position="245"/>
        <end position="437"/>
    </location>
</feature>
<dbReference type="InterPro" id="IPR050428">
    <property type="entry name" value="TCS_sensor_his_kinase"/>
</dbReference>
<dbReference type="GO" id="GO:0004673">
    <property type="term" value="F:protein histidine kinase activity"/>
    <property type="evidence" value="ECO:0007669"/>
    <property type="project" value="UniProtKB-EC"/>
</dbReference>
<dbReference type="PANTHER" id="PTHR45436:SF5">
    <property type="entry name" value="SENSOR HISTIDINE KINASE TRCS"/>
    <property type="match status" value="1"/>
</dbReference>
<dbReference type="Pfam" id="PF02518">
    <property type="entry name" value="HATPase_c"/>
    <property type="match status" value="1"/>
</dbReference>
<comment type="subcellular location">
    <subcellularLocation>
        <location evidence="2">Membrane</location>
    </subcellularLocation>
</comment>
<dbReference type="GO" id="GO:0000160">
    <property type="term" value="P:phosphorelay signal transduction system"/>
    <property type="evidence" value="ECO:0007669"/>
    <property type="project" value="TreeGrafter"/>
</dbReference>
<dbReference type="SUPFAM" id="SSF55874">
    <property type="entry name" value="ATPase domain of HSP90 chaperone/DNA topoisomerase II/histidine kinase"/>
    <property type="match status" value="1"/>
</dbReference>